<dbReference type="GO" id="GO:0003723">
    <property type="term" value="F:RNA binding"/>
    <property type="evidence" value="ECO:0007669"/>
    <property type="project" value="UniProtKB-UniRule"/>
</dbReference>
<dbReference type="SMART" id="SM00322">
    <property type="entry name" value="KH"/>
    <property type="match status" value="3"/>
</dbReference>
<proteinExistence type="predicted"/>
<evidence type="ECO:0000256" key="1">
    <source>
        <dbReference type="ARBA" id="ARBA00022737"/>
    </source>
</evidence>
<keyword evidence="2" id="KW-0694">RNA-binding</keyword>
<comment type="caution">
    <text evidence="5">The sequence shown here is derived from an EMBL/GenBank/DDBJ whole genome shotgun (WGS) entry which is preliminary data.</text>
</comment>
<dbReference type="GO" id="GO:0010468">
    <property type="term" value="P:regulation of gene expression"/>
    <property type="evidence" value="ECO:0007669"/>
    <property type="project" value="UniProtKB-ARBA"/>
</dbReference>
<organism evidence="5 6">
    <name type="scientific">Dinothrombium tinctorium</name>
    <dbReference type="NCBI Taxonomy" id="1965070"/>
    <lineage>
        <taxon>Eukaryota</taxon>
        <taxon>Metazoa</taxon>
        <taxon>Ecdysozoa</taxon>
        <taxon>Arthropoda</taxon>
        <taxon>Chelicerata</taxon>
        <taxon>Arachnida</taxon>
        <taxon>Acari</taxon>
        <taxon>Acariformes</taxon>
        <taxon>Trombidiformes</taxon>
        <taxon>Prostigmata</taxon>
        <taxon>Anystina</taxon>
        <taxon>Parasitengona</taxon>
        <taxon>Trombidioidea</taxon>
        <taxon>Trombidiidae</taxon>
        <taxon>Dinothrombium</taxon>
    </lineage>
</organism>
<dbReference type="GO" id="GO:1990904">
    <property type="term" value="C:ribonucleoprotein complex"/>
    <property type="evidence" value="ECO:0007669"/>
    <property type="project" value="UniProtKB-KW"/>
</dbReference>
<name>A0A443RK67_9ACAR</name>
<dbReference type="STRING" id="1965070.A0A443RK67"/>
<dbReference type="EMBL" id="NCKU01000395">
    <property type="protein sequence ID" value="RWS15656.1"/>
    <property type="molecule type" value="Genomic_DNA"/>
</dbReference>
<keyword evidence="1" id="KW-0677">Repeat</keyword>
<feature type="region of interest" description="Disordered" evidence="3">
    <location>
        <begin position="249"/>
        <end position="339"/>
    </location>
</feature>
<dbReference type="InterPro" id="IPR004088">
    <property type="entry name" value="KH_dom_type_1"/>
</dbReference>
<feature type="domain" description="K Homology" evidence="4">
    <location>
        <begin position="117"/>
        <end position="188"/>
    </location>
</feature>
<evidence type="ECO:0000256" key="3">
    <source>
        <dbReference type="SAM" id="MobiDB-lite"/>
    </source>
</evidence>
<dbReference type="InterPro" id="IPR036612">
    <property type="entry name" value="KH_dom_type_1_sf"/>
</dbReference>
<dbReference type="InterPro" id="IPR004087">
    <property type="entry name" value="KH_dom"/>
</dbReference>
<dbReference type="Pfam" id="PF00013">
    <property type="entry name" value="KH_1"/>
    <property type="match status" value="3"/>
</dbReference>
<evidence type="ECO:0000256" key="2">
    <source>
        <dbReference type="PROSITE-ProRule" id="PRU00117"/>
    </source>
</evidence>
<dbReference type="SUPFAM" id="SSF54791">
    <property type="entry name" value="Eukaryotic type KH-domain (KH-domain type I)"/>
    <property type="match status" value="3"/>
</dbReference>
<gene>
    <name evidence="5" type="ORF">B4U79_06210</name>
</gene>
<evidence type="ECO:0000313" key="6">
    <source>
        <dbReference type="Proteomes" id="UP000285301"/>
    </source>
</evidence>
<keyword evidence="6" id="KW-1185">Reference proteome</keyword>
<dbReference type="OrthoDB" id="1937934at2759"/>
<sequence length="432" mass="46911">MDDGQEVVNSTNNESGGNDVKLEASDDEENSGAKKMRRSEELDIRFLISSKEAGAIIGKGGVNINHLRKHYKSSVTVPDCPGPERVLSIVTSLDTLNDILGDIIGYIDDRPQKNSEREVELRLLIHTSHAGGIIGRGGQRIRELRDQTKAAIKVFTQCCPLSTERVCAIQGSAQVVIDAIKTILDIILSTPIKGIVKLYDPYHFDVYLAAEYGGFTEPGPPGAYRNAPRGPTGASRRQEFNIRPWEREPFHAQQIPAPPESWTRMSSGAFDAPPGTERRGPPPPSNMYQRWLPNAENGRRHASSVATVDPTPYWSDVVPSPENKSIPASSIPPAQQPMRGGWSNIYDSAIADNEPSDFIEGSDGTASASLTVANSVAGAIIGKGGNRIRIVRRDSGADIAIDSAAGPGKDRVITIKGTQQQVRIAYTMLQRR</sequence>
<dbReference type="PANTHER" id="PTHR10288">
    <property type="entry name" value="KH DOMAIN CONTAINING RNA BINDING PROTEIN"/>
    <property type="match status" value="1"/>
</dbReference>
<protein>
    <submittedName>
        <fullName evidence="5">Heterogeneous nuclear ribonucleoprotein K-like isoform X1</fullName>
    </submittedName>
</protein>
<dbReference type="PROSITE" id="PS50084">
    <property type="entry name" value="KH_TYPE_1"/>
    <property type="match status" value="3"/>
</dbReference>
<evidence type="ECO:0000259" key="4">
    <source>
        <dbReference type="SMART" id="SM00322"/>
    </source>
</evidence>
<evidence type="ECO:0000313" key="5">
    <source>
        <dbReference type="EMBL" id="RWS15656.1"/>
    </source>
</evidence>
<dbReference type="AlphaFoldDB" id="A0A443RK67"/>
<dbReference type="Proteomes" id="UP000285301">
    <property type="component" value="Unassembled WGS sequence"/>
</dbReference>
<feature type="domain" description="K Homology" evidence="4">
    <location>
        <begin position="364"/>
        <end position="432"/>
    </location>
</feature>
<dbReference type="Gene3D" id="3.30.1370.10">
    <property type="entry name" value="K Homology domain, type 1"/>
    <property type="match status" value="3"/>
</dbReference>
<feature type="domain" description="K Homology" evidence="4">
    <location>
        <begin position="40"/>
        <end position="108"/>
    </location>
</feature>
<feature type="compositionally biased region" description="Polar residues" evidence="3">
    <location>
        <begin position="7"/>
        <end position="16"/>
    </location>
</feature>
<accession>A0A443RK67</accession>
<reference evidence="5 6" key="1">
    <citation type="journal article" date="2018" name="Gigascience">
        <title>Genomes of trombidid mites reveal novel predicted allergens and laterally-transferred genes associated with secondary metabolism.</title>
        <authorList>
            <person name="Dong X."/>
            <person name="Chaisiri K."/>
            <person name="Xia D."/>
            <person name="Armstrong S.D."/>
            <person name="Fang Y."/>
            <person name="Donnelly M.J."/>
            <person name="Kadowaki T."/>
            <person name="McGarry J.W."/>
            <person name="Darby A.C."/>
            <person name="Makepeace B.L."/>
        </authorList>
    </citation>
    <scope>NUCLEOTIDE SEQUENCE [LARGE SCALE GENOMIC DNA]</scope>
    <source>
        <strain evidence="5">UoL-WK</strain>
    </source>
</reference>
<feature type="region of interest" description="Disordered" evidence="3">
    <location>
        <begin position="1"/>
        <end position="36"/>
    </location>
</feature>
<keyword evidence="5" id="KW-0687">Ribonucleoprotein</keyword>
<dbReference type="CDD" id="cd22432">
    <property type="entry name" value="KH-I_HNRNPK_rpt1"/>
    <property type="match status" value="1"/>
</dbReference>